<dbReference type="Proteomes" id="UP000289738">
    <property type="component" value="Chromosome A01"/>
</dbReference>
<dbReference type="EMBL" id="SDMP01000001">
    <property type="protein sequence ID" value="RYR78578.1"/>
    <property type="molecule type" value="Genomic_DNA"/>
</dbReference>
<organism evidence="1 2">
    <name type="scientific">Arachis hypogaea</name>
    <name type="common">Peanut</name>
    <dbReference type="NCBI Taxonomy" id="3818"/>
    <lineage>
        <taxon>Eukaryota</taxon>
        <taxon>Viridiplantae</taxon>
        <taxon>Streptophyta</taxon>
        <taxon>Embryophyta</taxon>
        <taxon>Tracheophyta</taxon>
        <taxon>Spermatophyta</taxon>
        <taxon>Magnoliopsida</taxon>
        <taxon>eudicotyledons</taxon>
        <taxon>Gunneridae</taxon>
        <taxon>Pentapetalae</taxon>
        <taxon>rosids</taxon>
        <taxon>fabids</taxon>
        <taxon>Fabales</taxon>
        <taxon>Fabaceae</taxon>
        <taxon>Papilionoideae</taxon>
        <taxon>50 kb inversion clade</taxon>
        <taxon>dalbergioids sensu lato</taxon>
        <taxon>Dalbergieae</taxon>
        <taxon>Pterocarpus clade</taxon>
        <taxon>Arachis</taxon>
    </lineage>
</organism>
<evidence type="ECO:0000313" key="2">
    <source>
        <dbReference type="Proteomes" id="UP000289738"/>
    </source>
</evidence>
<reference evidence="1 2" key="1">
    <citation type="submission" date="2019-01" db="EMBL/GenBank/DDBJ databases">
        <title>Sequencing of cultivated peanut Arachis hypogaea provides insights into genome evolution and oil improvement.</title>
        <authorList>
            <person name="Chen X."/>
        </authorList>
    </citation>
    <scope>NUCLEOTIDE SEQUENCE [LARGE SCALE GENOMIC DNA]</scope>
    <source>
        <strain evidence="2">cv. Fuhuasheng</strain>
        <tissue evidence="1">Leaves</tissue>
    </source>
</reference>
<gene>
    <name evidence="1" type="ORF">Ahy_A01g003411</name>
</gene>
<accession>A0A445ESV2</accession>
<evidence type="ECO:0000313" key="1">
    <source>
        <dbReference type="EMBL" id="RYR78578.1"/>
    </source>
</evidence>
<sequence>MEHALMRGNDEESRRGGGVVVAAAQQFAAVGCSPNWKMRSRCCSRRDRVTSCKGGKKWGNREEKGRRIGRCWSPVVVSGGRRWLGGLVGRKGGEEEDGMTRRASNVLLSACKGKGKERSKIESELRSPKS</sequence>
<keyword evidence="2" id="KW-1185">Reference proteome</keyword>
<protein>
    <submittedName>
        <fullName evidence="1">Uncharacterized protein</fullName>
    </submittedName>
</protein>
<comment type="caution">
    <text evidence="1">The sequence shown here is derived from an EMBL/GenBank/DDBJ whole genome shotgun (WGS) entry which is preliminary data.</text>
</comment>
<name>A0A445ESV2_ARAHY</name>
<dbReference type="AlphaFoldDB" id="A0A445ESV2"/>
<proteinExistence type="predicted"/>
<dbReference type="PROSITE" id="PS51257">
    <property type="entry name" value="PROKAR_LIPOPROTEIN"/>
    <property type="match status" value="1"/>
</dbReference>